<reference evidence="1" key="1">
    <citation type="journal article" date="2020" name="Nature">
        <title>Giant virus diversity and host interactions through global metagenomics.</title>
        <authorList>
            <person name="Schulz F."/>
            <person name="Roux S."/>
            <person name="Paez-Espino D."/>
            <person name="Jungbluth S."/>
            <person name="Walsh D.A."/>
            <person name="Denef V.J."/>
            <person name="McMahon K.D."/>
            <person name="Konstantinidis K.T."/>
            <person name="Eloe-Fadrosh E.A."/>
            <person name="Kyrpides N.C."/>
            <person name="Woyke T."/>
        </authorList>
    </citation>
    <scope>NUCLEOTIDE SEQUENCE</scope>
    <source>
        <strain evidence="1">GVMAG-M-3300025572-1</strain>
    </source>
</reference>
<sequence>MSEQPLLFTADRRSIQGTMFHFSERPSGQITDRGASQQENLTWTLDKIYRDKFTWINQQLRSVLVSILVADVPLNHRNLTLLATANWIVFDMRNRYNVNEITPELFAPYFNYVASQLMSGVTGKTPEESQEIRAKFKVALLRYIFYIQQHTTWPVVAAPTPATQ</sequence>
<protein>
    <submittedName>
        <fullName evidence="1">Uncharacterized protein</fullName>
    </submittedName>
</protein>
<organism evidence="1">
    <name type="scientific">viral metagenome</name>
    <dbReference type="NCBI Taxonomy" id="1070528"/>
    <lineage>
        <taxon>unclassified sequences</taxon>
        <taxon>metagenomes</taxon>
        <taxon>organismal metagenomes</taxon>
    </lineage>
</organism>
<evidence type="ECO:0000313" key="1">
    <source>
        <dbReference type="EMBL" id="QHT97707.1"/>
    </source>
</evidence>
<dbReference type="AlphaFoldDB" id="A0A6C0J165"/>
<accession>A0A6C0J165</accession>
<dbReference type="EMBL" id="MN740283">
    <property type="protein sequence ID" value="QHT97707.1"/>
    <property type="molecule type" value="Genomic_DNA"/>
</dbReference>
<proteinExistence type="predicted"/>
<name>A0A6C0J165_9ZZZZ</name>